<dbReference type="STRING" id="1173111.SAMN05444955_11164"/>
<evidence type="ECO:0000313" key="3">
    <source>
        <dbReference type="Proteomes" id="UP000199695"/>
    </source>
</evidence>
<evidence type="ECO:0000256" key="1">
    <source>
        <dbReference type="SAM" id="Phobius"/>
    </source>
</evidence>
<dbReference type="Proteomes" id="UP000199695">
    <property type="component" value="Unassembled WGS sequence"/>
</dbReference>
<sequence>MFALDGILYRICTWIYHFAYLNLLFLFSCLPVITIFPATAAMFGVVRKWIKGEEPPIFTTYRKLFAENFKQSMIAGIVLSSIALILIADFYFLVHHKSSLNQLIFIMLCFACMLYISTALSIYPLMVNNYLTTKQLLINAFKIGFYKPFYTFANIILTGIVFFISLRYPFILFFFCFSLCAWITYWFADRKFAHLLNPKNATKHSDSTSTG</sequence>
<accession>A0A1H8GGW2</accession>
<protein>
    <submittedName>
        <fullName evidence="2">Uncharacterized membrane protein YesL</fullName>
    </submittedName>
</protein>
<feature type="transmembrane region" description="Helical" evidence="1">
    <location>
        <begin position="100"/>
        <end position="123"/>
    </location>
</feature>
<dbReference type="AlphaFoldDB" id="A0A1H8GGW2"/>
<evidence type="ECO:0000313" key="2">
    <source>
        <dbReference type="EMBL" id="SEN43411.1"/>
    </source>
</evidence>
<keyword evidence="1" id="KW-1133">Transmembrane helix</keyword>
<feature type="transmembrane region" description="Helical" evidence="1">
    <location>
        <begin position="72"/>
        <end position="94"/>
    </location>
</feature>
<organism evidence="2 3">
    <name type="scientific">Lihuaxuella thermophila</name>
    <dbReference type="NCBI Taxonomy" id="1173111"/>
    <lineage>
        <taxon>Bacteria</taxon>
        <taxon>Bacillati</taxon>
        <taxon>Bacillota</taxon>
        <taxon>Bacilli</taxon>
        <taxon>Bacillales</taxon>
        <taxon>Thermoactinomycetaceae</taxon>
        <taxon>Lihuaxuella</taxon>
    </lineage>
</organism>
<feature type="transmembrane region" description="Helical" evidence="1">
    <location>
        <begin position="20"/>
        <end position="46"/>
    </location>
</feature>
<keyword evidence="1" id="KW-0472">Membrane</keyword>
<proteinExistence type="predicted"/>
<dbReference type="OrthoDB" id="2182676at2"/>
<dbReference type="RefSeq" id="WP_089969948.1">
    <property type="nucleotide sequence ID" value="NZ_FOCQ01000011.1"/>
</dbReference>
<keyword evidence="3" id="KW-1185">Reference proteome</keyword>
<reference evidence="2 3" key="1">
    <citation type="submission" date="2016-10" db="EMBL/GenBank/DDBJ databases">
        <authorList>
            <person name="de Groot N.N."/>
        </authorList>
    </citation>
    <scope>NUCLEOTIDE SEQUENCE [LARGE SCALE GENOMIC DNA]</scope>
    <source>
        <strain evidence="2 3">DSM 46701</strain>
    </source>
</reference>
<feature type="transmembrane region" description="Helical" evidence="1">
    <location>
        <begin position="144"/>
        <end position="164"/>
    </location>
</feature>
<feature type="transmembrane region" description="Helical" evidence="1">
    <location>
        <begin position="170"/>
        <end position="188"/>
    </location>
</feature>
<name>A0A1H8GGW2_9BACL</name>
<dbReference type="EMBL" id="FOCQ01000011">
    <property type="protein sequence ID" value="SEN43411.1"/>
    <property type="molecule type" value="Genomic_DNA"/>
</dbReference>
<gene>
    <name evidence="2" type="ORF">SAMN05444955_11164</name>
</gene>
<dbReference type="InterPro" id="IPR006938">
    <property type="entry name" value="DUF624"/>
</dbReference>
<keyword evidence="1" id="KW-0812">Transmembrane</keyword>
<dbReference type="Pfam" id="PF04854">
    <property type="entry name" value="DUF624"/>
    <property type="match status" value="1"/>
</dbReference>